<evidence type="ECO:0000313" key="1">
    <source>
        <dbReference type="EMBL" id="SVD05343.1"/>
    </source>
</evidence>
<feature type="non-terminal residue" evidence="1">
    <location>
        <position position="91"/>
    </location>
</feature>
<organism evidence="1">
    <name type="scientific">marine metagenome</name>
    <dbReference type="NCBI Taxonomy" id="408172"/>
    <lineage>
        <taxon>unclassified sequences</taxon>
        <taxon>metagenomes</taxon>
        <taxon>ecological metagenomes</taxon>
    </lineage>
</organism>
<gene>
    <name evidence="1" type="ORF">METZ01_LOCUS358197</name>
</gene>
<sequence length="91" mass="9728">VAGGVVVGVDVIRLWALRIWPFPATCTIRSYGIRDDSVSAVNVVGWSDSSIAGTRRICQGETAASRRRHGIGTGRASSVRMLQSARCPCII</sequence>
<name>A0A382S625_9ZZZZ</name>
<feature type="non-terminal residue" evidence="1">
    <location>
        <position position="1"/>
    </location>
</feature>
<dbReference type="AlphaFoldDB" id="A0A382S625"/>
<dbReference type="EMBL" id="UINC01126699">
    <property type="protein sequence ID" value="SVD05343.1"/>
    <property type="molecule type" value="Genomic_DNA"/>
</dbReference>
<protein>
    <submittedName>
        <fullName evidence="1">Uncharacterized protein</fullName>
    </submittedName>
</protein>
<proteinExistence type="predicted"/>
<reference evidence="1" key="1">
    <citation type="submission" date="2018-05" db="EMBL/GenBank/DDBJ databases">
        <authorList>
            <person name="Lanie J.A."/>
            <person name="Ng W.-L."/>
            <person name="Kazmierczak K.M."/>
            <person name="Andrzejewski T.M."/>
            <person name="Davidsen T.M."/>
            <person name="Wayne K.J."/>
            <person name="Tettelin H."/>
            <person name="Glass J.I."/>
            <person name="Rusch D."/>
            <person name="Podicherti R."/>
            <person name="Tsui H.-C.T."/>
            <person name="Winkler M.E."/>
        </authorList>
    </citation>
    <scope>NUCLEOTIDE SEQUENCE</scope>
</reference>
<accession>A0A382S625</accession>